<dbReference type="InterPro" id="IPR050848">
    <property type="entry name" value="Homeobox_TF"/>
</dbReference>
<evidence type="ECO:0000259" key="8">
    <source>
        <dbReference type="PROSITE" id="PS50071"/>
    </source>
</evidence>
<dbReference type="EMBL" id="LR899009">
    <property type="protein sequence ID" value="CAD7077852.1"/>
    <property type="molecule type" value="Genomic_DNA"/>
</dbReference>
<evidence type="ECO:0000256" key="4">
    <source>
        <dbReference type="ARBA" id="ARBA00023242"/>
    </source>
</evidence>
<name>A0A7R8UBR8_HERIL</name>
<dbReference type="Gene3D" id="1.10.10.60">
    <property type="entry name" value="Homeodomain-like"/>
    <property type="match status" value="1"/>
</dbReference>
<dbReference type="PRINTS" id="PR00024">
    <property type="entry name" value="HOMEOBOX"/>
</dbReference>
<dbReference type="InterPro" id="IPR009057">
    <property type="entry name" value="Homeodomain-like_sf"/>
</dbReference>
<proteinExistence type="predicted"/>
<feature type="domain" description="Homeobox" evidence="8">
    <location>
        <begin position="206"/>
        <end position="266"/>
    </location>
</feature>
<dbReference type="InterPro" id="IPR020479">
    <property type="entry name" value="HD_metazoa"/>
</dbReference>
<evidence type="ECO:0000256" key="1">
    <source>
        <dbReference type="ARBA" id="ARBA00004123"/>
    </source>
</evidence>
<reference evidence="9 10" key="1">
    <citation type="submission" date="2020-11" db="EMBL/GenBank/DDBJ databases">
        <authorList>
            <person name="Wallbank WR R."/>
            <person name="Pardo Diaz C."/>
            <person name="Kozak K."/>
            <person name="Martin S."/>
            <person name="Jiggins C."/>
            <person name="Moest M."/>
            <person name="Warren A I."/>
            <person name="Generalovic N T."/>
            <person name="Byers J.R.P. K."/>
            <person name="Montejo-Kovacevich G."/>
            <person name="Yen C E."/>
        </authorList>
    </citation>
    <scope>NUCLEOTIDE SEQUENCE [LARGE SCALE GENOMIC DNA]</scope>
</reference>
<evidence type="ECO:0000256" key="3">
    <source>
        <dbReference type="ARBA" id="ARBA00023155"/>
    </source>
</evidence>
<accession>A0A7R8UBR8</accession>
<dbReference type="InterPro" id="IPR017970">
    <property type="entry name" value="Homeobox_CS"/>
</dbReference>
<dbReference type="AlphaFoldDB" id="A0A7R8UBR8"/>
<evidence type="ECO:0000256" key="7">
    <source>
        <dbReference type="SAM" id="MobiDB-lite"/>
    </source>
</evidence>
<evidence type="ECO:0000256" key="6">
    <source>
        <dbReference type="RuleBase" id="RU000682"/>
    </source>
</evidence>
<dbReference type="PROSITE" id="PS00027">
    <property type="entry name" value="HOMEOBOX_1"/>
    <property type="match status" value="1"/>
</dbReference>
<dbReference type="Pfam" id="PF00046">
    <property type="entry name" value="Homeodomain"/>
    <property type="match status" value="1"/>
</dbReference>
<feature type="DNA-binding region" description="Homeobox" evidence="5">
    <location>
        <begin position="208"/>
        <end position="267"/>
    </location>
</feature>
<keyword evidence="10" id="KW-1185">Reference proteome</keyword>
<dbReference type="PANTHER" id="PTHR24333">
    <property type="entry name" value="HOMEO BOX HB9 LIKE A-RELATED"/>
    <property type="match status" value="1"/>
</dbReference>
<dbReference type="Proteomes" id="UP000594454">
    <property type="component" value="Chromosome 1"/>
</dbReference>
<feature type="region of interest" description="Disordered" evidence="7">
    <location>
        <begin position="1"/>
        <end position="28"/>
    </location>
</feature>
<dbReference type="InterPro" id="IPR001356">
    <property type="entry name" value="HD"/>
</dbReference>
<dbReference type="PROSITE" id="PS50071">
    <property type="entry name" value="HOMEOBOX_2"/>
    <property type="match status" value="1"/>
</dbReference>
<keyword evidence="3 5" id="KW-0371">Homeobox</keyword>
<dbReference type="GO" id="GO:0000981">
    <property type="term" value="F:DNA-binding transcription factor activity, RNA polymerase II-specific"/>
    <property type="evidence" value="ECO:0007669"/>
    <property type="project" value="InterPro"/>
</dbReference>
<comment type="subcellular location">
    <subcellularLocation>
        <location evidence="1 5 6">Nucleus</location>
    </subcellularLocation>
</comment>
<sequence>MDMTREVSISDNSSDTNDTDIICDEDSNEDSKCRFSRKVASERVESDCEKDASKKASVKNKTFTIDGILGLDASKMKRSDSGSSDVTSQTIPKSSSEFTYPFRPVAISPASVCGTSTAPNVLELLSNKTSHMMNNLTSVEHIAQPKVHPITPTLPYSVSGLQFPNSHPGLVYANWIGLHSKPPPHANYVLGLQIPKPSGKRFRKPGVDRKPRQAYSAKQLERLENEFKQDKYLSVSKRMELSKCLNLTEVQIKTWFQNRRTKWKKQLTSRLKIAQRQGIYTSPYLTPGIPPYSLFPPYYATPLCFVEPVSSSDNKSESPSPSGLS</sequence>
<dbReference type="SUPFAM" id="SSF46689">
    <property type="entry name" value="Homeodomain-like"/>
    <property type="match status" value="1"/>
</dbReference>
<protein>
    <recommendedName>
        <fullName evidence="8">Homeobox domain-containing protein</fullName>
    </recommendedName>
</protein>
<feature type="compositionally biased region" description="Acidic residues" evidence="7">
    <location>
        <begin position="17"/>
        <end position="28"/>
    </location>
</feature>
<dbReference type="PANTHER" id="PTHR24333:SF9">
    <property type="entry name" value="HOMEOBOX DOMAIN-CONTAINING PROTEIN"/>
    <property type="match status" value="1"/>
</dbReference>
<dbReference type="CDD" id="cd00086">
    <property type="entry name" value="homeodomain"/>
    <property type="match status" value="1"/>
</dbReference>
<dbReference type="GO" id="GO:0005634">
    <property type="term" value="C:nucleus"/>
    <property type="evidence" value="ECO:0007669"/>
    <property type="project" value="UniProtKB-SubCell"/>
</dbReference>
<evidence type="ECO:0000313" key="10">
    <source>
        <dbReference type="Proteomes" id="UP000594454"/>
    </source>
</evidence>
<gene>
    <name evidence="9" type="ORF">HERILL_LOCUS1159</name>
</gene>
<evidence type="ECO:0000256" key="5">
    <source>
        <dbReference type="PROSITE-ProRule" id="PRU00108"/>
    </source>
</evidence>
<organism evidence="9 10">
    <name type="scientific">Hermetia illucens</name>
    <name type="common">Black soldier fly</name>
    <dbReference type="NCBI Taxonomy" id="343691"/>
    <lineage>
        <taxon>Eukaryota</taxon>
        <taxon>Metazoa</taxon>
        <taxon>Ecdysozoa</taxon>
        <taxon>Arthropoda</taxon>
        <taxon>Hexapoda</taxon>
        <taxon>Insecta</taxon>
        <taxon>Pterygota</taxon>
        <taxon>Neoptera</taxon>
        <taxon>Endopterygota</taxon>
        <taxon>Diptera</taxon>
        <taxon>Brachycera</taxon>
        <taxon>Stratiomyomorpha</taxon>
        <taxon>Stratiomyidae</taxon>
        <taxon>Hermetiinae</taxon>
        <taxon>Hermetia</taxon>
    </lineage>
</organism>
<evidence type="ECO:0000256" key="2">
    <source>
        <dbReference type="ARBA" id="ARBA00023125"/>
    </source>
</evidence>
<dbReference type="OrthoDB" id="6159439at2759"/>
<keyword evidence="4 5" id="KW-0539">Nucleus</keyword>
<dbReference type="InParanoid" id="A0A7R8UBR8"/>
<keyword evidence="2 5" id="KW-0238">DNA-binding</keyword>
<evidence type="ECO:0000313" key="9">
    <source>
        <dbReference type="EMBL" id="CAD7077852.1"/>
    </source>
</evidence>
<dbReference type="SMART" id="SM00389">
    <property type="entry name" value="HOX"/>
    <property type="match status" value="1"/>
</dbReference>
<dbReference type="GO" id="GO:0003677">
    <property type="term" value="F:DNA binding"/>
    <property type="evidence" value="ECO:0007669"/>
    <property type="project" value="UniProtKB-UniRule"/>
</dbReference>